<feature type="non-terminal residue" evidence="2">
    <location>
        <position position="226"/>
    </location>
</feature>
<evidence type="ECO:0000256" key="1">
    <source>
        <dbReference type="SAM" id="MobiDB-lite"/>
    </source>
</evidence>
<dbReference type="STRING" id="90262.A0A1X2I9T1"/>
<name>A0A1X2I9T1_9FUNG</name>
<protein>
    <submittedName>
        <fullName evidence="2">Uncharacterized protein</fullName>
    </submittedName>
</protein>
<dbReference type="AlphaFoldDB" id="A0A1X2I9T1"/>
<feature type="compositionally biased region" description="Low complexity" evidence="1">
    <location>
        <begin position="149"/>
        <end position="161"/>
    </location>
</feature>
<reference evidence="2 3" key="1">
    <citation type="submission" date="2016-07" db="EMBL/GenBank/DDBJ databases">
        <title>Pervasive Adenine N6-methylation of Active Genes in Fungi.</title>
        <authorList>
            <consortium name="DOE Joint Genome Institute"/>
            <person name="Mondo S.J."/>
            <person name="Dannebaum R.O."/>
            <person name="Kuo R.C."/>
            <person name="Labutti K."/>
            <person name="Haridas S."/>
            <person name="Kuo A."/>
            <person name="Salamov A."/>
            <person name="Ahrendt S.R."/>
            <person name="Lipzen A."/>
            <person name="Sullivan W."/>
            <person name="Andreopoulos W.B."/>
            <person name="Clum A."/>
            <person name="Lindquist E."/>
            <person name="Daum C."/>
            <person name="Ramamoorthy G.K."/>
            <person name="Gryganskyi A."/>
            <person name="Culley D."/>
            <person name="Magnuson J.K."/>
            <person name="James T.Y."/>
            <person name="O'Malley M.A."/>
            <person name="Stajich J.E."/>
            <person name="Spatafora J.W."/>
            <person name="Visel A."/>
            <person name="Grigoriev I.V."/>
        </authorList>
    </citation>
    <scope>NUCLEOTIDE SEQUENCE [LARGE SCALE GENOMIC DNA]</scope>
    <source>
        <strain evidence="2 3">NRRL 1336</strain>
    </source>
</reference>
<comment type="caution">
    <text evidence="2">The sequence shown here is derived from an EMBL/GenBank/DDBJ whole genome shotgun (WGS) entry which is preliminary data.</text>
</comment>
<dbReference type="EMBL" id="MCGE01000019">
    <property type="protein sequence ID" value="ORZ12386.1"/>
    <property type="molecule type" value="Genomic_DNA"/>
</dbReference>
<feature type="region of interest" description="Disordered" evidence="1">
    <location>
        <begin position="89"/>
        <end position="226"/>
    </location>
</feature>
<keyword evidence="3" id="KW-1185">Reference proteome</keyword>
<evidence type="ECO:0000313" key="3">
    <source>
        <dbReference type="Proteomes" id="UP000193560"/>
    </source>
</evidence>
<gene>
    <name evidence="2" type="ORF">BCR42DRAFT_420511</name>
</gene>
<feature type="compositionally biased region" description="Low complexity" evidence="1">
    <location>
        <begin position="176"/>
        <end position="193"/>
    </location>
</feature>
<dbReference type="Proteomes" id="UP000193560">
    <property type="component" value="Unassembled WGS sequence"/>
</dbReference>
<evidence type="ECO:0000313" key="2">
    <source>
        <dbReference type="EMBL" id="ORZ12386.1"/>
    </source>
</evidence>
<accession>A0A1X2I9T1</accession>
<organism evidence="2 3">
    <name type="scientific">Absidia repens</name>
    <dbReference type="NCBI Taxonomy" id="90262"/>
    <lineage>
        <taxon>Eukaryota</taxon>
        <taxon>Fungi</taxon>
        <taxon>Fungi incertae sedis</taxon>
        <taxon>Mucoromycota</taxon>
        <taxon>Mucoromycotina</taxon>
        <taxon>Mucoromycetes</taxon>
        <taxon>Mucorales</taxon>
        <taxon>Cunninghamellaceae</taxon>
        <taxon>Absidia</taxon>
    </lineage>
</organism>
<proteinExistence type="predicted"/>
<sequence length="226" mass="24998">MTCTTPSHAEAIEEGQTCDIMDTIKTLDHGQDGCLLGKEKVTSGKTLASSIVQEALDQMRQVQGVREIGSTTFLKAQMYKDYRQHQLDDEPEVNGGKETEEQVQSFDPMQQEEAQNEEHDPKPTPLAAAISSIPRSKTTAKRSKRRETTGSSSSSSARSTSVIIHTSPPTPRQMIFSSSTSDFLDSATSSSSSRKFEYKNRRPASSRSTNLRRGPDTYFDGKGIYY</sequence>